<sequence>METYAIALSYAIPGFIVLILIEYLISRWKGIPVNEAMDTISSLSSGITDTLRSLTGLAIIIISYDWLVDHIALVSIKSSIWLYILTFIGLDFAGYWSHRFNHTINLFWNRHIIHHSSEEFNLACALRQSISAIISIYFFLYIPLALLGIPSHIVALVAPIHLFAQFWYHTRLVNKMGILEHVIVTPSHHRVHHAINDEYLDKNYSQIFIFWDKLFGTFQEELPDKPPVYGVKKPVNTWNPFFINFMHAWGILKDAWRTKNWWDKIRIWYMPTGWRPEDVKEKYPIQIITDPYTREKYKTESSLSLKLWSWSQLLITLALLYYLLVSFGDFELPQIINYALFIAISIFAYTSLMDRHIISIYAEIVKITFAAYLIFKEGGWFEMDAVFTGATMIVIIYLIISLLLSFYFQLLERKFIIAS</sequence>
<evidence type="ECO:0000313" key="10">
    <source>
        <dbReference type="Proteomes" id="UP000184432"/>
    </source>
</evidence>
<feature type="transmembrane region" description="Helical" evidence="7">
    <location>
        <begin position="6"/>
        <end position="25"/>
    </location>
</feature>
<keyword evidence="2 7" id="KW-0812">Transmembrane</keyword>
<name>A0A1M6IGR7_9FLAO</name>
<dbReference type="Proteomes" id="UP000184432">
    <property type="component" value="Unassembled WGS sequence"/>
</dbReference>
<organism evidence="9 10">
    <name type="scientific">Aquimarina spongiae</name>
    <dbReference type="NCBI Taxonomy" id="570521"/>
    <lineage>
        <taxon>Bacteria</taxon>
        <taxon>Pseudomonadati</taxon>
        <taxon>Bacteroidota</taxon>
        <taxon>Flavobacteriia</taxon>
        <taxon>Flavobacteriales</taxon>
        <taxon>Flavobacteriaceae</taxon>
        <taxon>Aquimarina</taxon>
    </lineage>
</organism>
<protein>
    <submittedName>
        <fullName evidence="9">Sterol desaturase/sphingolipid hydroxylase, fatty acid hydroxylase superfamily</fullName>
    </submittedName>
</protein>
<dbReference type="GO" id="GO:0005506">
    <property type="term" value="F:iron ion binding"/>
    <property type="evidence" value="ECO:0007669"/>
    <property type="project" value="InterPro"/>
</dbReference>
<feature type="transmembrane region" description="Helical" evidence="7">
    <location>
        <begin position="119"/>
        <end position="140"/>
    </location>
</feature>
<evidence type="ECO:0000313" key="9">
    <source>
        <dbReference type="EMBL" id="SHJ33609.1"/>
    </source>
</evidence>
<dbReference type="InterPro" id="IPR051689">
    <property type="entry name" value="Sterol_desaturase/TMEM195"/>
</dbReference>
<gene>
    <name evidence="9" type="ORF">SAMN04488508_107352</name>
</gene>
<comment type="subcellular location">
    <subcellularLocation>
        <location evidence="1">Endomembrane system</location>
        <topology evidence="1">Multi-pass membrane protein</topology>
    </subcellularLocation>
</comment>
<dbReference type="OrthoDB" id="9770329at2"/>
<feature type="domain" description="Fatty acid hydroxylase" evidence="8">
    <location>
        <begin position="84"/>
        <end position="217"/>
    </location>
</feature>
<dbReference type="STRING" id="570521.SAMN04488508_107352"/>
<dbReference type="Pfam" id="PF04116">
    <property type="entry name" value="FA_hydroxylase"/>
    <property type="match status" value="1"/>
</dbReference>
<dbReference type="PANTHER" id="PTHR21624">
    <property type="entry name" value="STEROL DESATURASE-RELATED PROTEIN"/>
    <property type="match status" value="1"/>
</dbReference>
<keyword evidence="5" id="KW-0443">Lipid metabolism</keyword>
<feature type="transmembrane region" description="Helical" evidence="7">
    <location>
        <begin position="357"/>
        <end position="375"/>
    </location>
</feature>
<dbReference type="PANTHER" id="PTHR21624:SF1">
    <property type="entry name" value="ALKYLGLYCEROL MONOOXYGENASE"/>
    <property type="match status" value="1"/>
</dbReference>
<feature type="transmembrane region" description="Helical" evidence="7">
    <location>
        <begin position="335"/>
        <end position="352"/>
    </location>
</feature>
<evidence type="ECO:0000256" key="1">
    <source>
        <dbReference type="ARBA" id="ARBA00004127"/>
    </source>
</evidence>
<feature type="transmembrane region" description="Helical" evidence="7">
    <location>
        <begin position="387"/>
        <end position="408"/>
    </location>
</feature>
<feature type="transmembrane region" description="Helical" evidence="7">
    <location>
        <begin position="146"/>
        <end position="168"/>
    </location>
</feature>
<evidence type="ECO:0000256" key="4">
    <source>
        <dbReference type="ARBA" id="ARBA00023002"/>
    </source>
</evidence>
<dbReference type="EMBL" id="FQYP01000007">
    <property type="protein sequence ID" value="SHJ33609.1"/>
    <property type="molecule type" value="Genomic_DNA"/>
</dbReference>
<keyword evidence="6 7" id="KW-0472">Membrane</keyword>
<evidence type="ECO:0000259" key="8">
    <source>
        <dbReference type="Pfam" id="PF04116"/>
    </source>
</evidence>
<feature type="transmembrane region" description="Helical" evidence="7">
    <location>
        <begin position="46"/>
        <end position="68"/>
    </location>
</feature>
<dbReference type="GO" id="GO:0006643">
    <property type="term" value="P:membrane lipid metabolic process"/>
    <property type="evidence" value="ECO:0007669"/>
    <property type="project" value="TreeGrafter"/>
</dbReference>
<dbReference type="GO" id="GO:0050479">
    <property type="term" value="F:glyceryl-ether monooxygenase activity"/>
    <property type="evidence" value="ECO:0007669"/>
    <property type="project" value="TreeGrafter"/>
</dbReference>
<dbReference type="GO" id="GO:0016020">
    <property type="term" value="C:membrane"/>
    <property type="evidence" value="ECO:0007669"/>
    <property type="project" value="GOC"/>
</dbReference>
<keyword evidence="4" id="KW-0560">Oxidoreductase</keyword>
<proteinExistence type="predicted"/>
<dbReference type="RefSeq" id="WP_073318604.1">
    <property type="nucleotide sequence ID" value="NZ_FQYP01000007.1"/>
</dbReference>
<feature type="transmembrane region" description="Helical" evidence="7">
    <location>
        <begin position="303"/>
        <end position="323"/>
    </location>
</feature>
<dbReference type="AlphaFoldDB" id="A0A1M6IGR7"/>
<dbReference type="GO" id="GO:0012505">
    <property type="term" value="C:endomembrane system"/>
    <property type="evidence" value="ECO:0007669"/>
    <property type="project" value="UniProtKB-SubCell"/>
</dbReference>
<evidence type="ECO:0000256" key="7">
    <source>
        <dbReference type="SAM" id="Phobius"/>
    </source>
</evidence>
<feature type="transmembrane region" description="Helical" evidence="7">
    <location>
        <begin position="80"/>
        <end position="98"/>
    </location>
</feature>
<evidence type="ECO:0000256" key="6">
    <source>
        <dbReference type="ARBA" id="ARBA00023136"/>
    </source>
</evidence>
<evidence type="ECO:0000256" key="2">
    <source>
        <dbReference type="ARBA" id="ARBA00022692"/>
    </source>
</evidence>
<evidence type="ECO:0000256" key="3">
    <source>
        <dbReference type="ARBA" id="ARBA00022989"/>
    </source>
</evidence>
<keyword evidence="3 7" id="KW-1133">Transmembrane helix</keyword>
<accession>A0A1M6IGR7</accession>
<dbReference type="InterPro" id="IPR006694">
    <property type="entry name" value="Fatty_acid_hydroxylase"/>
</dbReference>
<evidence type="ECO:0000256" key="5">
    <source>
        <dbReference type="ARBA" id="ARBA00023098"/>
    </source>
</evidence>
<reference evidence="10" key="1">
    <citation type="submission" date="2016-11" db="EMBL/GenBank/DDBJ databases">
        <authorList>
            <person name="Varghese N."/>
            <person name="Submissions S."/>
        </authorList>
    </citation>
    <scope>NUCLEOTIDE SEQUENCE [LARGE SCALE GENOMIC DNA]</scope>
    <source>
        <strain evidence="10">DSM 22623</strain>
    </source>
</reference>
<dbReference type="GO" id="GO:0008610">
    <property type="term" value="P:lipid biosynthetic process"/>
    <property type="evidence" value="ECO:0007669"/>
    <property type="project" value="InterPro"/>
</dbReference>
<keyword evidence="10" id="KW-1185">Reference proteome</keyword>